<keyword evidence="2" id="KW-1133">Transmembrane helix</keyword>
<dbReference type="Pfam" id="PF13676">
    <property type="entry name" value="TIR_2"/>
    <property type="match status" value="1"/>
</dbReference>
<dbReference type="InterPro" id="IPR011990">
    <property type="entry name" value="TPR-like_helical_dom_sf"/>
</dbReference>
<name>A0ABX0Q770_9GAMM</name>
<organism evidence="4 5">
    <name type="scientific">Luteibacter jiangsuensis</name>
    <dbReference type="NCBI Taxonomy" id="637577"/>
    <lineage>
        <taxon>Bacteria</taxon>
        <taxon>Pseudomonadati</taxon>
        <taxon>Pseudomonadota</taxon>
        <taxon>Gammaproteobacteria</taxon>
        <taxon>Lysobacterales</taxon>
        <taxon>Rhodanobacteraceae</taxon>
        <taxon>Luteibacter</taxon>
    </lineage>
</organism>
<dbReference type="Gene3D" id="1.25.40.10">
    <property type="entry name" value="Tetratricopeptide repeat domain"/>
    <property type="match status" value="2"/>
</dbReference>
<protein>
    <submittedName>
        <fullName evidence="4">TIR domain-containing protein</fullName>
    </submittedName>
</protein>
<dbReference type="SUPFAM" id="SSF52200">
    <property type="entry name" value="Toll/Interleukin receptor TIR domain"/>
    <property type="match status" value="1"/>
</dbReference>
<sequence>MSAAPAFRYRAFLSYSHRDESWARWLHRALERYVVPRRLVGQVTAFGPVPRRLSPIFRDTDELASAADLGAKVNEALSSSESLLVVCSPSAATSRWVNEEVAAFKRLGREDRIFCLIVSGEPNASLVPAHEVDECFAPALRRRWRADGSLRDDMLEPVAADVRPGKDTRAEAKCRLVAGLLGLDLDALKRRDYQRRAYRAMLLTSASIGIAVVTGALAVAAILARNTAEQRQKEAEDLVAFMLGDLNDKLSEVSRLDILEAVDDKAMAYFQAQSGEDLDTRALSQRATALQKIGSVRLDQGELAAAMTSYRAALAIASKLDVAGADPAYQLAHAEALTFVGLVYWRQGKLDAAQDSFASAKNILQRASAGAPGDLDIAFQLALVDNNIGYVLEARGQLDEAAAQYRRMLVAMQRLVAAQPGNAEWSEYLGSAQNNLGKLALLRGDLAEALRKYTEDERIQMRLAAEAPNDASRQGRLLTAHAILGRTQALAGDPESGMERLQRAVDIASSLAAMDASNAEAREQVALYGTQLARLRRLHGDLLAAGRLIAKAEAIFARLTAQDAENATWRREYAETLIEHAAQLHAMDDKAGARRQAEAGSRMLAPLLEKTPGDRSLLLAEATGLLVQADAAVDSGSARRLREQVLRTVAEAVGADTDPRLLALKVRAQLDLHRKTDAAPSIARLWADGYRDAGLLSALKRQGIDYPPTDAVHPPSAATDGEVATGQPGPLHQAGEPP</sequence>
<keyword evidence="2" id="KW-0472">Membrane</keyword>
<evidence type="ECO:0000313" key="4">
    <source>
        <dbReference type="EMBL" id="NID06364.1"/>
    </source>
</evidence>
<evidence type="ECO:0000256" key="1">
    <source>
        <dbReference type="SAM" id="MobiDB-lite"/>
    </source>
</evidence>
<dbReference type="InterPro" id="IPR000157">
    <property type="entry name" value="TIR_dom"/>
</dbReference>
<comment type="caution">
    <text evidence="4">The sequence shown here is derived from an EMBL/GenBank/DDBJ whole genome shotgun (WGS) entry which is preliminary data.</text>
</comment>
<feature type="domain" description="TIR" evidence="3">
    <location>
        <begin position="12"/>
        <end position="120"/>
    </location>
</feature>
<dbReference type="SMART" id="SM00028">
    <property type="entry name" value="TPR"/>
    <property type="match status" value="5"/>
</dbReference>
<reference evidence="4 5" key="1">
    <citation type="journal article" date="2011" name="Curr. Microbiol.">
        <title>Luteibacter jiangsuensis sp. nov.: a methamidophos-degrading bacterium isolated from a methamidophos-manufacturing factory.</title>
        <authorList>
            <person name="Wang L."/>
            <person name="Wang G.L."/>
            <person name="Li S.P."/>
            <person name="Jiang J.D."/>
        </authorList>
    </citation>
    <scope>NUCLEOTIDE SEQUENCE [LARGE SCALE GENOMIC DNA]</scope>
    <source>
        <strain evidence="4 5">CGMCC 1.10133</strain>
    </source>
</reference>
<keyword evidence="5" id="KW-1185">Reference proteome</keyword>
<feature type="region of interest" description="Disordered" evidence="1">
    <location>
        <begin position="706"/>
        <end position="738"/>
    </location>
</feature>
<evidence type="ECO:0000256" key="2">
    <source>
        <dbReference type="SAM" id="Phobius"/>
    </source>
</evidence>
<dbReference type="SUPFAM" id="SSF48452">
    <property type="entry name" value="TPR-like"/>
    <property type="match status" value="1"/>
</dbReference>
<accession>A0ABX0Q770</accession>
<dbReference type="InterPro" id="IPR019734">
    <property type="entry name" value="TPR_rpt"/>
</dbReference>
<dbReference type="Gene3D" id="3.40.50.10140">
    <property type="entry name" value="Toll/interleukin-1 receptor homology (TIR) domain"/>
    <property type="match status" value="1"/>
</dbReference>
<evidence type="ECO:0000313" key="5">
    <source>
        <dbReference type="Proteomes" id="UP001429601"/>
    </source>
</evidence>
<feature type="transmembrane region" description="Helical" evidence="2">
    <location>
        <begin position="200"/>
        <end position="224"/>
    </location>
</feature>
<keyword evidence="2" id="KW-0812">Transmembrane</keyword>
<proteinExistence type="predicted"/>
<dbReference type="InterPro" id="IPR035897">
    <property type="entry name" value="Toll_tir_struct_dom_sf"/>
</dbReference>
<dbReference type="EMBL" id="JAAQQR010000008">
    <property type="protein sequence ID" value="NID06364.1"/>
    <property type="molecule type" value="Genomic_DNA"/>
</dbReference>
<evidence type="ECO:0000259" key="3">
    <source>
        <dbReference type="Pfam" id="PF13676"/>
    </source>
</evidence>
<dbReference type="Proteomes" id="UP001429601">
    <property type="component" value="Unassembled WGS sequence"/>
</dbReference>
<gene>
    <name evidence="4" type="ORF">HBF26_15830</name>
</gene>